<feature type="chain" id="PRO_5018104763" evidence="1">
    <location>
        <begin position="25"/>
        <end position="115"/>
    </location>
</feature>
<feature type="signal peptide" evidence="1">
    <location>
        <begin position="1"/>
        <end position="24"/>
    </location>
</feature>
<dbReference type="Proteomes" id="UP000281406">
    <property type="component" value="Unassembled WGS sequence"/>
</dbReference>
<reference evidence="2 3" key="1">
    <citation type="submission" date="2018-10" db="EMBL/GenBank/DDBJ databases">
        <title>Genome assembly for a Yunnan-Guizhou Plateau 3E fish, Anabarilius grahami (Regan), and its evolutionary and genetic applications.</title>
        <authorList>
            <person name="Jiang W."/>
        </authorList>
    </citation>
    <scope>NUCLEOTIDE SEQUENCE [LARGE SCALE GENOMIC DNA]</scope>
    <source>
        <strain evidence="2">AG-KIZ</strain>
        <tissue evidence="2">Muscle</tissue>
    </source>
</reference>
<dbReference type="EMBL" id="RJVU01047220">
    <property type="protein sequence ID" value="ROL43717.1"/>
    <property type="molecule type" value="Genomic_DNA"/>
</dbReference>
<keyword evidence="1" id="KW-0732">Signal</keyword>
<evidence type="ECO:0000313" key="2">
    <source>
        <dbReference type="EMBL" id="ROL43717.1"/>
    </source>
</evidence>
<name>A0A3N0YBX7_ANAGA</name>
<gene>
    <name evidence="2" type="ORF">DPX16_4551</name>
</gene>
<protein>
    <submittedName>
        <fullName evidence="2">Uncharacterized protein</fullName>
    </submittedName>
</protein>
<evidence type="ECO:0000256" key="1">
    <source>
        <dbReference type="SAM" id="SignalP"/>
    </source>
</evidence>
<accession>A0A3N0YBX7</accession>
<comment type="caution">
    <text evidence="2">The sequence shown here is derived from an EMBL/GenBank/DDBJ whole genome shotgun (WGS) entry which is preliminary data.</text>
</comment>
<keyword evidence="3" id="KW-1185">Reference proteome</keyword>
<proteinExistence type="predicted"/>
<evidence type="ECO:0000313" key="3">
    <source>
        <dbReference type="Proteomes" id="UP000281406"/>
    </source>
</evidence>
<sequence>MLSSSQSRGFALLLLSVCAGLSGGWLQKKPQQEPPDSQDQSCLCHVLFQPLPEPLTAALSAPAENYSAAHVGVSVDDVSLFGGGAARLNFHAVVGEFDSSSLSLTRTELGVVRAG</sequence>
<dbReference type="AlphaFoldDB" id="A0A3N0YBX7"/>
<organism evidence="2 3">
    <name type="scientific">Anabarilius grahami</name>
    <name type="common">Kanglang fish</name>
    <name type="synonym">Barilius grahami</name>
    <dbReference type="NCBI Taxonomy" id="495550"/>
    <lineage>
        <taxon>Eukaryota</taxon>
        <taxon>Metazoa</taxon>
        <taxon>Chordata</taxon>
        <taxon>Craniata</taxon>
        <taxon>Vertebrata</taxon>
        <taxon>Euteleostomi</taxon>
        <taxon>Actinopterygii</taxon>
        <taxon>Neopterygii</taxon>
        <taxon>Teleostei</taxon>
        <taxon>Ostariophysi</taxon>
        <taxon>Cypriniformes</taxon>
        <taxon>Xenocyprididae</taxon>
        <taxon>Xenocypridinae</taxon>
        <taxon>Xenocypridinae incertae sedis</taxon>
        <taxon>Anabarilius</taxon>
    </lineage>
</organism>